<dbReference type="PANTHER" id="PTHR46254">
    <property type="entry name" value="PROTEIN GVQW1-RELATED"/>
    <property type="match status" value="1"/>
</dbReference>
<dbReference type="Ensembl" id="ENSMMUT00000101156.1">
    <property type="protein sequence ID" value="ENSMMUP00000067984.1"/>
    <property type="gene ID" value="ENSMMUG00000049333.1"/>
</dbReference>
<reference evidence="3" key="1">
    <citation type="journal article" date="2007" name="Science">
        <title>Evolutionary and biomedical insights from the rhesus macaque genome.</title>
        <authorList>
            <person name="Gibbs R.A."/>
            <person name="Rogers J."/>
            <person name="Katze M.G."/>
            <person name="Bumgarner R."/>
            <person name="Weinstock G.M."/>
            <person name="Mardis E.R."/>
            <person name="Remington K.A."/>
            <person name="Strausberg R.L."/>
            <person name="Venter J.C."/>
            <person name="Wilson R.K."/>
            <person name="Batzer M.A."/>
            <person name="Bustamante C.D."/>
            <person name="Eichler E.E."/>
            <person name="Hahn M.W."/>
            <person name="Hardison R.C."/>
            <person name="Makova K.D."/>
            <person name="Miller W."/>
            <person name="Milosavljevic A."/>
            <person name="Palermo R.E."/>
            <person name="Siepel A."/>
            <person name="Sikela J.M."/>
            <person name="Attaway T."/>
            <person name="Bell S."/>
            <person name="Bernard K.E."/>
            <person name="Buhay C.J."/>
            <person name="Chandrabose M.N."/>
            <person name="Dao M."/>
            <person name="Davis C."/>
            <person name="Delehaunty K.D."/>
            <person name="Ding Y."/>
            <person name="Dinh H.H."/>
            <person name="Dugan-Rocha S."/>
            <person name="Fulton L.A."/>
            <person name="Gabisi R.A."/>
            <person name="Garner T.T."/>
            <person name="Godfrey J."/>
            <person name="Hawes A.C."/>
            <person name="Hernandez J."/>
            <person name="Hines S."/>
            <person name="Holder M."/>
            <person name="Hume J."/>
            <person name="Jhangiani S.N."/>
            <person name="Joshi V."/>
            <person name="Khan Z.M."/>
            <person name="Kirkness E.F."/>
            <person name="Cree A."/>
            <person name="Fowler R.G."/>
            <person name="Lee S."/>
            <person name="Lewis L.R."/>
            <person name="Li Z."/>
            <person name="Liu Y.-S."/>
            <person name="Moore S.M."/>
            <person name="Muzny D."/>
            <person name="Nazareth L.V."/>
            <person name="Ngo D.N."/>
            <person name="Okwuonu G.O."/>
            <person name="Pai G."/>
            <person name="Parker D."/>
            <person name="Paul H.A."/>
            <person name="Pfannkoch C."/>
            <person name="Pohl C.S."/>
            <person name="Rogers Y.-H.C."/>
            <person name="Ruiz S.J."/>
            <person name="Sabo A."/>
            <person name="Santibanez J."/>
            <person name="Schneider B.W."/>
            <person name="Smith S.M."/>
            <person name="Sodergren E."/>
            <person name="Svatek A.F."/>
            <person name="Utterback T.R."/>
            <person name="Vattathil S."/>
            <person name="Warren W."/>
            <person name="White C.S."/>
            <person name="Chinwalla A.T."/>
            <person name="Feng Y."/>
            <person name="Halpern A.L."/>
            <person name="Hillier L.W."/>
            <person name="Huang X."/>
            <person name="Minx P."/>
            <person name="Nelson J.O."/>
            <person name="Pepin K.H."/>
            <person name="Qin X."/>
            <person name="Sutton G.G."/>
            <person name="Venter E."/>
            <person name="Walenz B.P."/>
            <person name="Wallis J.W."/>
            <person name="Worley K.C."/>
            <person name="Yang S.-P."/>
            <person name="Jones S.M."/>
            <person name="Marra M.A."/>
            <person name="Rocchi M."/>
            <person name="Schein J.E."/>
            <person name="Baertsch R."/>
            <person name="Clarke L."/>
            <person name="Csuros M."/>
            <person name="Glasscock J."/>
            <person name="Harris R.A."/>
            <person name="Havlak P."/>
            <person name="Jackson A.R."/>
            <person name="Jiang H."/>
            <person name="Liu Y."/>
            <person name="Messina D.N."/>
            <person name="Shen Y."/>
            <person name="Song H.X.-Z."/>
            <person name="Wylie T."/>
            <person name="Zhang L."/>
            <person name="Birney E."/>
            <person name="Han K."/>
            <person name="Konkel M.K."/>
            <person name="Lee J."/>
            <person name="Smit A.F.A."/>
            <person name="Ullmer B."/>
            <person name="Wang H."/>
            <person name="Xing J."/>
            <person name="Burhans R."/>
            <person name="Cheng Z."/>
            <person name="Karro J.E."/>
            <person name="Ma J."/>
            <person name="Raney B."/>
            <person name="She X."/>
            <person name="Cox M.J."/>
            <person name="Demuth J.P."/>
            <person name="Dumas L.J."/>
            <person name="Han S.-G."/>
            <person name="Hopkins J."/>
            <person name="Karimpour-Fard A."/>
            <person name="Kim Y.H."/>
            <person name="Pollack J.R."/>
            <person name="Vinar T."/>
            <person name="Addo-Quaye C."/>
            <person name="Degenhardt J."/>
            <person name="Denby A."/>
            <person name="Hubisz M.J."/>
            <person name="Indap A."/>
            <person name="Kosiol C."/>
            <person name="Lahn B.T."/>
            <person name="Lawson H.A."/>
            <person name="Marklein A."/>
            <person name="Nielsen R."/>
            <person name="Vallender E.J."/>
            <person name="Clark A.G."/>
            <person name="Ferguson B."/>
            <person name="Hernandez R.D."/>
            <person name="Hirani K."/>
            <person name="Kehrer-Sawatzki H."/>
            <person name="Kolb J."/>
            <person name="Patil S."/>
            <person name="Pu L.-L."/>
            <person name="Ren Y."/>
            <person name="Smith D.G."/>
            <person name="Wheeler D.A."/>
            <person name="Schenck I."/>
            <person name="Ball E.V."/>
            <person name="Chen R."/>
            <person name="Cooper D.N."/>
            <person name="Giardine B."/>
            <person name="Hsu F."/>
            <person name="Kent W.J."/>
            <person name="Lesk A."/>
            <person name="Nelson D.L."/>
            <person name="O'brien W.E."/>
            <person name="Pruefer K."/>
            <person name="Stenson P.D."/>
            <person name="Wallace J.C."/>
            <person name="Ke H."/>
            <person name="Liu X.-M."/>
            <person name="Wang P."/>
            <person name="Xiang A.P."/>
            <person name="Yang F."/>
            <person name="Barber G.P."/>
            <person name="Haussler D."/>
            <person name="Karolchik D."/>
            <person name="Kern A.D."/>
            <person name="Kuhn R.M."/>
            <person name="Smith K.E."/>
            <person name="Zwieg A.S."/>
        </authorList>
    </citation>
    <scope>NUCLEOTIDE SEQUENCE [LARGE SCALE GENOMIC DNA]</scope>
    <source>
        <strain evidence="3">17573</strain>
    </source>
</reference>
<dbReference type="Proteomes" id="UP000006718">
    <property type="component" value="Chromosome 2"/>
</dbReference>
<feature type="signal peptide" evidence="1">
    <location>
        <begin position="1"/>
        <end position="18"/>
    </location>
</feature>
<protein>
    <recommendedName>
        <fullName evidence="4">Secreted protein</fullName>
    </recommendedName>
</protein>
<dbReference type="VEuPathDB" id="HostDB:ENSMMUG00000049333"/>
<name>A0A5F7ZTM6_MACMU</name>
<evidence type="ECO:0000313" key="3">
    <source>
        <dbReference type="Proteomes" id="UP000006718"/>
    </source>
</evidence>
<evidence type="ECO:0000313" key="2">
    <source>
        <dbReference type="Ensembl" id="ENSMMUP00000067984.1"/>
    </source>
</evidence>
<proteinExistence type="predicted"/>
<reference evidence="2" key="2">
    <citation type="submission" date="2019-01" db="EMBL/GenBank/DDBJ databases">
        <authorList>
            <person name="Graves T."/>
            <person name="Eichler E.E."/>
            <person name="Wilson R.K."/>
        </authorList>
    </citation>
    <scope>NUCLEOTIDE SEQUENCE [LARGE SCALE GENOMIC DNA]</scope>
    <source>
        <strain evidence="2">17573</strain>
    </source>
</reference>
<dbReference type="PANTHER" id="PTHR46254:SF3">
    <property type="entry name" value="SECRETED PROTEIN"/>
    <property type="match status" value="1"/>
</dbReference>
<organism evidence="2 3">
    <name type="scientific">Macaca mulatta</name>
    <name type="common">Rhesus macaque</name>
    <dbReference type="NCBI Taxonomy" id="9544"/>
    <lineage>
        <taxon>Eukaryota</taxon>
        <taxon>Metazoa</taxon>
        <taxon>Chordata</taxon>
        <taxon>Craniata</taxon>
        <taxon>Vertebrata</taxon>
        <taxon>Euteleostomi</taxon>
        <taxon>Mammalia</taxon>
        <taxon>Eutheria</taxon>
        <taxon>Euarchontoglires</taxon>
        <taxon>Primates</taxon>
        <taxon>Haplorrhini</taxon>
        <taxon>Catarrhini</taxon>
        <taxon>Cercopithecidae</taxon>
        <taxon>Cercopithecinae</taxon>
        <taxon>Macaca</taxon>
    </lineage>
</organism>
<evidence type="ECO:0008006" key="4">
    <source>
        <dbReference type="Google" id="ProtNLM"/>
    </source>
</evidence>
<feature type="chain" id="PRO_5023826500" description="Secreted protein" evidence="1">
    <location>
        <begin position="19"/>
        <end position="141"/>
    </location>
</feature>
<dbReference type="GeneTree" id="ENSGT00940000170471"/>
<evidence type="ECO:0000256" key="1">
    <source>
        <dbReference type="SAM" id="SignalP"/>
    </source>
</evidence>
<sequence>FFFFFFFLRWSFTLVAEAEVQWHHLGSLQPPPPRFKQFSCLSLWSGWDYRHAPPCLANFVFSVETRFLHVGQAGLKLLTSGDLPALASQSAGITGVSHRTQPYLPFLVLLFRLYRKKFPFGIILFQSEELSLNIFYIGDIY</sequence>
<keyword evidence="3" id="KW-1185">Reference proteome</keyword>
<dbReference type="AlphaFoldDB" id="A0A5F7ZTM6"/>
<reference evidence="2" key="3">
    <citation type="submission" date="2025-08" db="UniProtKB">
        <authorList>
            <consortium name="Ensembl"/>
        </authorList>
    </citation>
    <scope>IDENTIFICATION</scope>
    <source>
        <strain evidence="2">17573</strain>
    </source>
</reference>
<keyword evidence="1" id="KW-0732">Signal</keyword>
<reference evidence="2" key="4">
    <citation type="submission" date="2025-09" db="UniProtKB">
        <authorList>
            <consortium name="Ensembl"/>
        </authorList>
    </citation>
    <scope>IDENTIFICATION</scope>
    <source>
        <strain evidence="2">17573</strain>
    </source>
</reference>
<dbReference type="PRINTS" id="PR02045">
    <property type="entry name" value="F138DOMAIN"/>
</dbReference>
<accession>A0A5F7ZTM6</accession>
<dbReference type="InParanoid" id="A0A5F7ZTM6"/>